<dbReference type="Proteomes" id="UP001467690">
    <property type="component" value="Unassembled WGS sequence"/>
</dbReference>
<keyword evidence="3" id="KW-1185">Reference proteome</keyword>
<evidence type="ECO:0000256" key="1">
    <source>
        <dbReference type="SAM" id="SignalP"/>
    </source>
</evidence>
<gene>
    <name evidence="2" type="ORF">ABS311_02840</name>
</gene>
<feature type="signal peptide" evidence="1">
    <location>
        <begin position="1"/>
        <end position="18"/>
    </location>
</feature>
<sequence length="100" mass="10305">MKKLILSAFVALACSGCATSPINGAITVTKWDGNVSNPEVNSVKSGEACANSVLGLAAFGDASIEKAKKNGGVTKVSSVDHSTINILYFYGQYCTIVTGE</sequence>
<name>A0ABV1RD19_9ALTE</name>
<reference evidence="2 3" key="1">
    <citation type="submission" date="2024-06" db="EMBL/GenBank/DDBJ databases">
        <authorList>
            <person name="Chen R.Y."/>
        </authorList>
    </citation>
    <scope>NUCLEOTIDE SEQUENCE [LARGE SCALE GENOMIC DNA]</scope>
    <source>
        <strain evidence="2 3">D2</strain>
    </source>
</reference>
<evidence type="ECO:0000313" key="2">
    <source>
        <dbReference type="EMBL" id="MER2490819.1"/>
    </source>
</evidence>
<dbReference type="Pfam" id="PF13146">
    <property type="entry name" value="TRL"/>
    <property type="match status" value="1"/>
</dbReference>
<comment type="caution">
    <text evidence="2">The sequence shown here is derived from an EMBL/GenBank/DDBJ whole genome shotgun (WGS) entry which is preliminary data.</text>
</comment>
<dbReference type="InterPro" id="IPR025113">
    <property type="entry name" value="TRL-like"/>
</dbReference>
<dbReference type="RefSeq" id="WP_143873064.1">
    <property type="nucleotide sequence ID" value="NZ_CP041661.1"/>
</dbReference>
<evidence type="ECO:0000313" key="3">
    <source>
        <dbReference type="Proteomes" id="UP001467690"/>
    </source>
</evidence>
<protein>
    <submittedName>
        <fullName evidence="2">TRL domain-containing protein</fullName>
    </submittedName>
</protein>
<organism evidence="2 3">
    <name type="scientific">Catenovulum sediminis</name>
    <dbReference type="NCBI Taxonomy" id="1740262"/>
    <lineage>
        <taxon>Bacteria</taxon>
        <taxon>Pseudomonadati</taxon>
        <taxon>Pseudomonadota</taxon>
        <taxon>Gammaproteobacteria</taxon>
        <taxon>Alteromonadales</taxon>
        <taxon>Alteromonadaceae</taxon>
        <taxon>Catenovulum</taxon>
    </lineage>
</organism>
<keyword evidence="1" id="KW-0732">Signal</keyword>
<accession>A0ABV1RD19</accession>
<feature type="chain" id="PRO_5045295426" evidence="1">
    <location>
        <begin position="19"/>
        <end position="100"/>
    </location>
</feature>
<proteinExistence type="predicted"/>
<dbReference type="EMBL" id="JBELOE010000067">
    <property type="protein sequence ID" value="MER2490819.1"/>
    <property type="molecule type" value="Genomic_DNA"/>
</dbReference>